<organism evidence="2 3">
    <name type="scientific">Limibacillus halophilus</name>
    <dbReference type="NCBI Taxonomy" id="1579333"/>
    <lineage>
        <taxon>Bacteria</taxon>
        <taxon>Pseudomonadati</taxon>
        <taxon>Pseudomonadota</taxon>
        <taxon>Alphaproteobacteria</taxon>
        <taxon>Rhodospirillales</taxon>
        <taxon>Rhodovibrionaceae</taxon>
        <taxon>Limibacillus</taxon>
    </lineage>
</organism>
<reference evidence="2 3" key="1">
    <citation type="submission" date="2020-08" db="EMBL/GenBank/DDBJ databases">
        <title>Genomic Encyclopedia of Type Strains, Phase III (KMG-III): the genomes of soil and plant-associated and newly described type strains.</title>
        <authorList>
            <person name="Whitman W."/>
        </authorList>
    </citation>
    <scope>NUCLEOTIDE SEQUENCE [LARGE SCALE GENOMIC DNA]</scope>
    <source>
        <strain evidence="2 3">CECT 8803</strain>
    </source>
</reference>
<evidence type="ECO:0000313" key="2">
    <source>
        <dbReference type="EMBL" id="MBB3064740.1"/>
    </source>
</evidence>
<dbReference type="InterPro" id="IPR036928">
    <property type="entry name" value="AS_sf"/>
</dbReference>
<dbReference type="NCBIfam" id="NF006169">
    <property type="entry name" value="PRK08310.1"/>
    <property type="match status" value="1"/>
</dbReference>
<dbReference type="AlphaFoldDB" id="A0A839SSP9"/>
<feature type="domain" description="Amidase" evidence="1">
    <location>
        <begin position="18"/>
        <end position="384"/>
    </location>
</feature>
<dbReference type="PANTHER" id="PTHR46310:SF7">
    <property type="entry name" value="AMIDASE 1"/>
    <property type="match status" value="1"/>
</dbReference>
<protein>
    <submittedName>
        <fullName evidence="2">Amidase</fullName>
        <ecNumber evidence="2">3.5.1.4</ecNumber>
    </submittedName>
</protein>
<evidence type="ECO:0000259" key="1">
    <source>
        <dbReference type="Pfam" id="PF01425"/>
    </source>
</evidence>
<sequence length="403" mass="42537">MQDPLGAFMPDGLFSLQETEVGPLAGLTFAVKDLFDVAGQATSAGNPAFRRDHPEASAHAASVARLLSAGARLIGKTITDEFAYGMNGINGHYGAPTNSEAPGRVTGGSSSGSAAAVAGGLCDFALGSDTGGSVRVPASYCGLFGLRPTHGRVPLVGVVPLAPSFDTVGWFARDAALLARIAALLLNREAVASFEPRRLLLAEDAFALLDPAVRTALDPQVKRLKDRFGSVTAINLAGPMGNLENLREVFRLIQAREAWTAQGGWVTRHWEDISPDVAERFHQAAAVTDVQVQAAEKQRVVYTEWLSELLHEGALLCLPSALGPAPRLDQPIDSLGEWRLNTLRISCASPLARTPQISLPVAQVGGLPMGLSLMAQQGGDETLLAFAGRFTQTPEPGSQLDVF</sequence>
<dbReference type="Gene3D" id="3.90.1300.10">
    <property type="entry name" value="Amidase signature (AS) domain"/>
    <property type="match status" value="1"/>
</dbReference>
<name>A0A839SSP9_9PROT</name>
<comment type="caution">
    <text evidence="2">The sequence shown here is derived from an EMBL/GenBank/DDBJ whole genome shotgun (WGS) entry which is preliminary data.</text>
</comment>
<keyword evidence="3" id="KW-1185">Reference proteome</keyword>
<evidence type="ECO:0000313" key="3">
    <source>
        <dbReference type="Proteomes" id="UP000581135"/>
    </source>
</evidence>
<proteinExistence type="predicted"/>
<dbReference type="InterPro" id="IPR023631">
    <property type="entry name" value="Amidase_dom"/>
</dbReference>
<dbReference type="EC" id="3.5.1.4" evidence="2"/>
<dbReference type="SUPFAM" id="SSF75304">
    <property type="entry name" value="Amidase signature (AS) enzymes"/>
    <property type="match status" value="1"/>
</dbReference>
<dbReference type="RefSeq" id="WP_183415535.1">
    <property type="nucleotide sequence ID" value="NZ_JACHXA010000002.1"/>
</dbReference>
<dbReference type="PANTHER" id="PTHR46310">
    <property type="entry name" value="AMIDASE 1"/>
    <property type="match status" value="1"/>
</dbReference>
<dbReference type="InterPro" id="IPR020556">
    <property type="entry name" value="Amidase_CS"/>
</dbReference>
<dbReference type="Proteomes" id="UP000581135">
    <property type="component" value="Unassembled WGS sequence"/>
</dbReference>
<keyword evidence="2" id="KW-0378">Hydrolase</keyword>
<dbReference type="EMBL" id="JACHXA010000002">
    <property type="protein sequence ID" value="MBB3064740.1"/>
    <property type="molecule type" value="Genomic_DNA"/>
</dbReference>
<dbReference type="PROSITE" id="PS00571">
    <property type="entry name" value="AMIDASES"/>
    <property type="match status" value="1"/>
</dbReference>
<gene>
    <name evidence="2" type="ORF">FHR98_001012</name>
</gene>
<dbReference type="GO" id="GO:0004040">
    <property type="term" value="F:amidase activity"/>
    <property type="evidence" value="ECO:0007669"/>
    <property type="project" value="UniProtKB-EC"/>
</dbReference>
<accession>A0A839SSP9</accession>
<dbReference type="Pfam" id="PF01425">
    <property type="entry name" value="Amidase"/>
    <property type="match status" value="1"/>
</dbReference>